<feature type="chain" id="PRO_5003326036" evidence="6">
    <location>
        <begin position="30"/>
        <end position="654"/>
    </location>
</feature>
<keyword evidence="4" id="KW-0472">Membrane</keyword>
<evidence type="ECO:0000259" key="7">
    <source>
        <dbReference type="PROSITE" id="PS51779"/>
    </source>
</evidence>
<protein>
    <submittedName>
        <fullName evidence="8">Surface antigen (D15)</fullName>
    </submittedName>
</protein>
<comment type="caution">
    <text evidence="8">The sequence shown here is derived from an EMBL/GenBank/DDBJ whole genome shotgun (WGS) entry which is preliminary data.</text>
</comment>
<keyword evidence="2" id="KW-0812">Transmembrane</keyword>
<organism evidence="8 9">
    <name type="scientific">Centipeda periodontii DSM 2778</name>
    <dbReference type="NCBI Taxonomy" id="888060"/>
    <lineage>
        <taxon>Bacteria</taxon>
        <taxon>Bacillati</taxon>
        <taxon>Bacillota</taxon>
        <taxon>Negativicutes</taxon>
        <taxon>Selenomonadales</taxon>
        <taxon>Selenomonadaceae</taxon>
        <taxon>Centipeda</taxon>
    </lineage>
</organism>
<gene>
    <name evidence="8" type="ORF">HMPREF9081_0771</name>
</gene>
<reference evidence="8 9" key="1">
    <citation type="submission" date="2011-04" db="EMBL/GenBank/DDBJ databases">
        <authorList>
            <person name="Muzny D."/>
            <person name="Qin X."/>
            <person name="Deng J."/>
            <person name="Jiang H."/>
            <person name="Liu Y."/>
            <person name="Qu J."/>
            <person name="Song X.-Z."/>
            <person name="Zhang L."/>
            <person name="Thornton R."/>
            <person name="Coyle M."/>
            <person name="Francisco L."/>
            <person name="Jackson L."/>
            <person name="Javaid M."/>
            <person name="Korchina V."/>
            <person name="Kovar C."/>
            <person name="Mata R."/>
            <person name="Mathew T."/>
            <person name="Ngo R."/>
            <person name="Nguyen L."/>
            <person name="Nguyen N."/>
            <person name="Okwuonu G."/>
            <person name="Ongeri F."/>
            <person name="Pham C."/>
            <person name="Simmons D."/>
            <person name="Wilczek-Boney K."/>
            <person name="Hale W."/>
            <person name="Jakkamsetti A."/>
            <person name="Pham P."/>
            <person name="Ruth R."/>
            <person name="San Lucas F."/>
            <person name="Warren J."/>
            <person name="Zhang J."/>
            <person name="Zhao Z."/>
            <person name="Zhou C."/>
            <person name="Zhu D."/>
            <person name="Lee S."/>
            <person name="Bess C."/>
            <person name="Blankenburg K."/>
            <person name="Forbes L."/>
            <person name="Fu Q."/>
            <person name="Gubbala S."/>
            <person name="Hirani K."/>
            <person name="Jayaseelan J.C."/>
            <person name="Lara F."/>
            <person name="Munidasa M."/>
            <person name="Palculict T."/>
            <person name="Patil S."/>
            <person name="Pu L.-L."/>
            <person name="Saada N."/>
            <person name="Tang L."/>
            <person name="Weissenberger G."/>
            <person name="Zhu Y."/>
            <person name="Hemphill L."/>
            <person name="Shang Y."/>
            <person name="Youmans B."/>
            <person name="Ayvaz T."/>
            <person name="Ross M."/>
            <person name="Santibanez J."/>
            <person name="Aqrawi P."/>
            <person name="Gross S."/>
            <person name="Joshi V."/>
            <person name="Fowler G."/>
            <person name="Nazareth L."/>
            <person name="Reid J."/>
            <person name="Worley K."/>
            <person name="Petrosino J."/>
            <person name="Highlander S."/>
            <person name="Gibbs R."/>
        </authorList>
    </citation>
    <scope>NUCLEOTIDE SEQUENCE [LARGE SCALE GENOMIC DNA]</scope>
    <source>
        <strain evidence="8 9">DSM 2778</strain>
    </source>
</reference>
<evidence type="ECO:0000256" key="5">
    <source>
        <dbReference type="ARBA" id="ARBA00023237"/>
    </source>
</evidence>
<evidence type="ECO:0000256" key="4">
    <source>
        <dbReference type="ARBA" id="ARBA00023136"/>
    </source>
</evidence>
<dbReference type="EMBL" id="AFHQ01000025">
    <property type="protein sequence ID" value="EGK60914.1"/>
    <property type="molecule type" value="Genomic_DNA"/>
</dbReference>
<evidence type="ECO:0000313" key="8">
    <source>
        <dbReference type="EMBL" id="EGK60914.1"/>
    </source>
</evidence>
<evidence type="ECO:0000313" key="9">
    <source>
        <dbReference type="Proteomes" id="UP000004067"/>
    </source>
</evidence>
<dbReference type="RefSeq" id="WP_006305649.1">
    <property type="nucleotide sequence ID" value="NZ_GL892076.1"/>
</dbReference>
<dbReference type="GO" id="GO:0019867">
    <property type="term" value="C:outer membrane"/>
    <property type="evidence" value="ECO:0007669"/>
    <property type="project" value="InterPro"/>
</dbReference>
<dbReference type="HOGENOM" id="CLU_007664_4_0_9"/>
<dbReference type="eggNOG" id="COG4775">
    <property type="taxonomic scope" value="Bacteria"/>
</dbReference>
<proteinExistence type="predicted"/>
<comment type="subcellular location">
    <subcellularLocation>
        <location evidence="1">Membrane</location>
    </subcellularLocation>
</comment>
<evidence type="ECO:0000256" key="3">
    <source>
        <dbReference type="ARBA" id="ARBA00022729"/>
    </source>
</evidence>
<name>F5RKI6_9FIRM</name>
<evidence type="ECO:0000256" key="1">
    <source>
        <dbReference type="ARBA" id="ARBA00004370"/>
    </source>
</evidence>
<dbReference type="PANTHER" id="PTHR12815">
    <property type="entry name" value="SORTING AND ASSEMBLY MACHINERY SAMM50 PROTEIN FAMILY MEMBER"/>
    <property type="match status" value="1"/>
</dbReference>
<dbReference type="AlphaFoldDB" id="F5RKI6"/>
<dbReference type="InterPro" id="IPR039910">
    <property type="entry name" value="D15-like"/>
</dbReference>
<dbReference type="OrthoDB" id="9776356at2"/>
<dbReference type="STRING" id="888060.HMPREF9081_0771"/>
<feature type="domain" description="POTRA" evidence="7">
    <location>
        <begin position="186"/>
        <end position="260"/>
    </location>
</feature>
<evidence type="ECO:0000256" key="6">
    <source>
        <dbReference type="SAM" id="SignalP"/>
    </source>
</evidence>
<dbReference type="Pfam" id="PF01103">
    <property type="entry name" value="Omp85"/>
    <property type="match status" value="1"/>
</dbReference>
<keyword evidence="5" id="KW-0998">Cell outer membrane</keyword>
<dbReference type="InterPro" id="IPR034746">
    <property type="entry name" value="POTRA"/>
</dbReference>
<accession>F5RKI6</accession>
<dbReference type="Gene3D" id="2.40.160.50">
    <property type="entry name" value="membrane protein fhac: a member of the omp85/tpsb transporter family"/>
    <property type="match status" value="1"/>
</dbReference>
<dbReference type="PROSITE" id="PS51779">
    <property type="entry name" value="POTRA"/>
    <property type="match status" value="1"/>
</dbReference>
<dbReference type="Proteomes" id="UP000004067">
    <property type="component" value="Unassembled WGS sequence"/>
</dbReference>
<dbReference type="Gene3D" id="3.10.20.310">
    <property type="entry name" value="membrane protein fhac"/>
    <property type="match status" value="3"/>
</dbReference>
<dbReference type="Pfam" id="PF07244">
    <property type="entry name" value="POTRA"/>
    <property type="match status" value="3"/>
</dbReference>
<sequence length="654" mass="71396">MNSKKYQRLIRVVALGVGVSALTLPHAFAAEKSTAAQTAAAGNTSAAAVTDAPVLSDAPTMSAASDSMNAPLADAPALTSASVPTTSDERAAAWAAKRPAEDEISNYLASQIGKTVVEINFSGATKATEPIARAALAMHVGDAISEEGLVKDRDAIYATGYFYDLYPTFEQVPEGVVLTYNVLENPELKEVKIEGNTVESTEALMELVTVKNGELLNSRTLQENVQAIQEKYRADGYILAKITDLNIAQDGTLTIKISEGVLESYKVKGNKKTKDHVILREMRQKPGEPFNANQARRSMQRVYNLGFFEDVNVKMNPGVEPNAVVMEIDVKEKRTGSFGIGAGYSSSDGMVGMVSVSDTNFRGMGDTISLSYEMSGDDTDARGYTFMYRRPWLDKKETAGTLRVYNRTYEYDDYDENGNHKESFMRKYAGGEITISRPMSEYSTNFVTLRNRDDKYVKHTESGNAGNRSGNTAWIKNNFGTTRSITLEHVTDTRDNIYEPTTGARASLSAEFAGLGGDFSYQKYTAGDAHYLKAGRSQVFVLRAQYGISKGTMSEYSQFRVGGQDTIRGYREDQFRGTRMALLSAEYRFPIVSKVTGALFADYGGAWSSGFMPENLHASVGVGLGLNTPIGPLRLDYGRGSQGGRVHFRVGGTF</sequence>
<dbReference type="PANTHER" id="PTHR12815:SF47">
    <property type="entry name" value="TRANSLOCATION AND ASSEMBLY MODULE SUBUNIT TAMA"/>
    <property type="match status" value="1"/>
</dbReference>
<keyword evidence="9" id="KW-1185">Reference proteome</keyword>
<feature type="signal peptide" evidence="6">
    <location>
        <begin position="1"/>
        <end position="29"/>
    </location>
</feature>
<keyword evidence="3 6" id="KW-0732">Signal</keyword>
<evidence type="ECO:0000256" key="2">
    <source>
        <dbReference type="ARBA" id="ARBA00022692"/>
    </source>
</evidence>
<dbReference type="InterPro" id="IPR010827">
    <property type="entry name" value="BamA/TamA_POTRA"/>
</dbReference>
<dbReference type="InterPro" id="IPR000184">
    <property type="entry name" value="Bac_surfAg_D15"/>
</dbReference>